<keyword evidence="3" id="KW-0460">Magnesium</keyword>
<name>A0AAE1M5H8_9FABA</name>
<evidence type="ECO:0000256" key="3">
    <source>
        <dbReference type="ARBA" id="ARBA00022842"/>
    </source>
</evidence>
<evidence type="ECO:0000256" key="2">
    <source>
        <dbReference type="ARBA" id="ARBA00022723"/>
    </source>
</evidence>
<evidence type="ECO:0000256" key="1">
    <source>
        <dbReference type="ARBA" id="ARBA00001946"/>
    </source>
</evidence>
<dbReference type="InterPro" id="IPR005630">
    <property type="entry name" value="Terpene_synthase_metal-bd"/>
</dbReference>
<reference evidence="7" key="1">
    <citation type="submission" date="2023-10" db="EMBL/GenBank/DDBJ databases">
        <title>Chromosome-level genome of the transformable northern wattle, Acacia crassicarpa.</title>
        <authorList>
            <person name="Massaro I."/>
            <person name="Sinha N.R."/>
            <person name="Poethig S."/>
            <person name="Leichty A.R."/>
        </authorList>
    </citation>
    <scope>NUCLEOTIDE SEQUENCE</scope>
    <source>
        <strain evidence="7">Acra3RX</strain>
        <tissue evidence="7">Leaf</tissue>
    </source>
</reference>
<evidence type="ECO:0000259" key="6">
    <source>
        <dbReference type="Pfam" id="PF03936"/>
    </source>
</evidence>
<feature type="domain" description="Terpene synthase metal-binding" evidence="6">
    <location>
        <begin position="287"/>
        <end position="527"/>
    </location>
</feature>
<dbReference type="Pfam" id="PF03936">
    <property type="entry name" value="Terpene_synth_C"/>
    <property type="match status" value="1"/>
</dbReference>
<evidence type="ECO:0000313" key="8">
    <source>
        <dbReference type="Proteomes" id="UP001293593"/>
    </source>
</evidence>
<gene>
    <name evidence="7" type="ORF">QN277_009464</name>
</gene>
<dbReference type="Pfam" id="PF01397">
    <property type="entry name" value="Terpene_synth"/>
    <property type="match status" value="1"/>
</dbReference>
<dbReference type="SFLD" id="SFLDS00005">
    <property type="entry name" value="Isoprenoid_Synthase_Type_I"/>
    <property type="match status" value="1"/>
</dbReference>
<evidence type="ECO:0000256" key="4">
    <source>
        <dbReference type="ARBA" id="ARBA00023239"/>
    </source>
</evidence>
<comment type="cofactor">
    <cofactor evidence="1">
        <name>Mg(2+)</name>
        <dbReference type="ChEBI" id="CHEBI:18420"/>
    </cofactor>
</comment>
<dbReference type="SUPFAM" id="SSF48239">
    <property type="entry name" value="Terpenoid cyclases/Protein prenyltransferases"/>
    <property type="match status" value="1"/>
</dbReference>
<dbReference type="InterPro" id="IPR034741">
    <property type="entry name" value="Terpene_cyclase-like_1_C"/>
</dbReference>
<keyword evidence="4" id="KW-0456">Lyase</keyword>
<sequence length="596" mass="68236">MSLLLAHFYTLKSPFFLKEISDIHRTNPRGTQVSNSAYMSRAISVISMQQNIGPSKTRSTTFNDVDIHIRHAKELKNVKRILFEKARESSVDGLYMIDMIQRLGIEHHFEEEIQEAVHNHYLKLGSSDPHVLQLSEVSLQFRLLRQQHCHVDTGVFENFMDKEGKLRKEFWGIIEGLIELFEASQLSIEGEDDLEEAGNFSHHLLSSWSSRFHDHNHHEANVIANTLKFPIHRSLPRFTPRNFLIPNSQLNNNNGWLMALENLSQTSTQIVNSINLKEIYAVSKWWKDLGLAKELKFARDEPIKWYMWAMACLTDPCFSEERIELTKPLSLVYIIDDIFDVYGSMDELALFVDAVQRWDLGATEQLPDYMQACFKALYDITNEFSIKVQTKHGWNPIKTLIKSWIRLCNAFLEEAKWLSSGKLPNGEEYLKNGIVSTGVHVCLVHAFFMLGDSMTNENVALMDGFPTLISSTSTILRLCDDLEGVKDNDDQVGKDGSYLSCYMNDHPGVSVETASEHTKHKVSDAWKSLNKECFNPTNPFPSSFSKICLNVARMVPMMYSYDNSSQSRLEEHVKSLLYSGGDGIRETIQKDQTLMV</sequence>
<keyword evidence="8" id="KW-1185">Reference proteome</keyword>
<dbReference type="InterPro" id="IPR050148">
    <property type="entry name" value="Terpene_synthase-like"/>
</dbReference>
<accession>A0AAE1M5H8</accession>
<dbReference type="GO" id="GO:0000287">
    <property type="term" value="F:magnesium ion binding"/>
    <property type="evidence" value="ECO:0007669"/>
    <property type="project" value="InterPro"/>
</dbReference>
<evidence type="ECO:0000313" key="7">
    <source>
        <dbReference type="EMBL" id="KAK4254032.1"/>
    </source>
</evidence>
<dbReference type="InterPro" id="IPR008930">
    <property type="entry name" value="Terpenoid_cyclase/PrenylTrfase"/>
</dbReference>
<dbReference type="SUPFAM" id="SSF48576">
    <property type="entry name" value="Terpenoid synthases"/>
    <property type="match status" value="1"/>
</dbReference>
<dbReference type="InterPro" id="IPR036965">
    <property type="entry name" value="Terpene_synth_N_sf"/>
</dbReference>
<dbReference type="InterPro" id="IPR001906">
    <property type="entry name" value="Terpene_synth_N"/>
</dbReference>
<proteinExistence type="predicted"/>
<dbReference type="SFLD" id="SFLDG01019">
    <property type="entry name" value="Terpene_Cyclase_Like_1_C_Termi"/>
    <property type="match status" value="1"/>
</dbReference>
<dbReference type="GO" id="GO:0016114">
    <property type="term" value="P:terpenoid biosynthetic process"/>
    <property type="evidence" value="ECO:0007669"/>
    <property type="project" value="InterPro"/>
</dbReference>
<dbReference type="Gene3D" id="1.50.10.130">
    <property type="entry name" value="Terpene synthase, N-terminal domain"/>
    <property type="match status" value="1"/>
</dbReference>
<protein>
    <submittedName>
        <fullName evidence="7">Uncharacterized protein</fullName>
    </submittedName>
</protein>
<dbReference type="PANTHER" id="PTHR31225">
    <property type="entry name" value="OS04G0344100 PROTEIN-RELATED"/>
    <property type="match status" value="1"/>
</dbReference>
<dbReference type="EMBL" id="JAWXYG010000014">
    <property type="protein sequence ID" value="KAK4254032.1"/>
    <property type="molecule type" value="Genomic_DNA"/>
</dbReference>
<dbReference type="FunFam" id="1.10.600.10:FF:000005">
    <property type="entry name" value="Ent-kaur-16-ene synthase, chloroplastic"/>
    <property type="match status" value="1"/>
</dbReference>
<dbReference type="GO" id="GO:0010333">
    <property type="term" value="F:terpene synthase activity"/>
    <property type="evidence" value="ECO:0007669"/>
    <property type="project" value="InterPro"/>
</dbReference>
<dbReference type="PANTHER" id="PTHR31225:SF234">
    <property type="entry name" value="TERPENE SYNTHASE 4-RELATED"/>
    <property type="match status" value="1"/>
</dbReference>
<dbReference type="AlphaFoldDB" id="A0AAE1M5H8"/>
<dbReference type="Proteomes" id="UP001293593">
    <property type="component" value="Unassembled WGS sequence"/>
</dbReference>
<dbReference type="InterPro" id="IPR008949">
    <property type="entry name" value="Isoprenoid_synthase_dom_sf"/>
</dbReference>
<comment type="caution">
    <text evidence="7">The sequence shown here is derived from an EMBL/GenBank/DDBJ whole genome shotgun (WGS) entry which is preliminary data.</text>
</comment>
<keyword evidence="2" id="KW-0479">Metal-binding</keyword>
<feature type="domain" description="Terpene synthase N-terminal" evidence="5">
    <location>
        <begin position="66"/>
        <end position="225"/>
    </location>
</feature>
<organism evidence="7 8">
    <name type="scientific">Acacia crassicarpa</name>
    <name type="common">northern wattle</name>
    <dbReference type="NCBI Taxonomy" id="499986"/>
    <lineage>
        <taxon>Eukaryota</taxon>
        <taxon>Viridiplantae</taxon>
        <taxon>Streptophyta</taxon>
        <taxon>Embryophyta</taxon>
        <taxon>Tracheophyta</taxon>
        <taxon>Spermatophyta</taxon>
        <taxon>Magnoliopsida</taxon>
        <taxon>eudicotyledons</taxon>
        <taxon>Gunneridae</taxon>
        <taxon>Pentapetalae</taxon>
        <taxon>rosids</taxon>
        <taxon>fabids</taxon>
        <taxon>Fabales</taxon>
        <taxon>Fabaceae</taxon>
        <taxon>Caesalpinioideae</taxon>
        <taxon>mimosoid clade</taxon>
        <taxon>Acacieae</taxon>
        <taxon>Acacia</taxon>
    </lineage>
</organism>
<evidence type="ECO:0000259" key="5">
    <source>
        <dbReference type="Pfam" id="PF01397"/>
    </source>
</evidence>
<dbReference type="Gene3D" id="1.10.600.10">
    <property type="entry name" value="Farnesyl Diphosphate Synthase"/>
    <property type="match status" value="1"/>
</dbReference>